<dbReference type="Gene3D" id="1.10.287.1120">
    <property type="entry name" value="Bipartite methylase S protein"/>
    <property type="match status" value="1"/>
</dbReference>
<reference evidence="6 7" key="1">
    <citation type="submission" date="2021-03" db="EMBL/GenBank/DDBJ databases">
        <title>Genomic Encyclopedia of Type Strains, Phase IV (KMG-IV): sequencing the most valuable type-strain genomes for metagenomic binning, comparative biology and taxonomic classification.</title>
        <authorList>
            <person name="Goeker M."/>
        </authorList>
    </citation>
    <scope>NUCLEOTIDE SEQUENCE [LARGE SCALE GENOMIC DNA]</scope>
    <source>
        <strain evidence="6 7">DSM 27563</strain>
    </source>
</reference>
<feature type="domain" description="Type I restriction modification DNA specificity" evidence="5">
    <location>
        <begin position="22"/>
        <end position="197"/>
    </location>
</feature>
<dbReference type="EMBL" id="JAGGLJ010000021">
    <property type="protein sequence ID" value="MBP2026106.1"/>
    <property type="molecule type" value="Genomic_DNA"/>
</dbReference>
<dbReference type="InterPro" id="IPR044946">
    <property type="entry name" value="Restrct_endonuc_typeI_TRD_sf"/>
</dbReference>
<comment type="similarity">
    <text evidence="1">Belongs to the type-I restriction system S methylase family.</text>
</comment>
<dbReference type="Pfam" id="PF01420">
    <property type="entry name" value="Methylase_S"/>
    <property type="match status" value="2"/>
</dbReference>
<dbReference type="Gene3D" id="3.90.220.20">
    <property type="entry name" value="DNA methylase specificity domains"/>
    <property type="match status" value="2"/>
</dbReference>
<proteinExistence type="inferred from homology"/>
<sequence>MKFKPYEKYKKVDLPWLDEIPSHWEINKLKYKFELVKEPSIDKDPIVLSLTQRGIKIRDIESNEGQLAKSYEGYNTVKKGYICLNPMDLESGAASISEYNGVISNAYFTIRPKGFDINSDFYSKYFNLHYKKKIFYGFGKGVGRPEGSGGRWTLNRETFTNFPILSPPKEEQDKIADFLDHNLAKIDEFVELTERQIELLKEQKEVLINDAVTKGIDKNVEYKDSGIDWIGEIPEHWEVTRLKYLTNSNLISLSNNEEKDKEIEYIDIGSVGFFKLKLEPVKMLFGQAPSRARRVVRNGDIIISTVRTYLKSMLYIDESLSGKIVSTGFSVLTPKGGVNSNYLKYSISGNYLIQNIIKSSVGVAYPAINDDRLMSLKIVYCRDKKEQEEIINYIEKETNKIDRTIELYKNQIDLIKEYRTSLIASAVTGKIDVRDF</sequence>
<dbReference type="PANTHER" id="PTHR43140:SF1">
    <property type="entry name" value="TYPE I RESTRICTION ENZYME ECOKI SPECIFICITY SUBUNIT"/>
    <property type="match status" value="1"/>
</dbReference>
<accession>A0ABS4KFS3</accession>
<evidence type="ECO:0000313" key="6">
    <source>
        <dbReference type="EMBL" id="MBP2026106.1"/>
    </source>
</evidence>
<dbReference type="SUPFAM" id="SSF116734">
    <property type="entry name" value="DNA methylase specificity domain"/>
    <property type="match status" value="2"/>
</dbReference>
<feature type="domain" description="Type I restriction modification DNA specificity" evidence="5">
    <location>
        <begin position="234"/>
        <end position="413"/>
    </location>
</feature>
<keyword evidence="2" id="KW-0680">Restriction system</keyword>
<dbReference type="InterPro" id="IPR000055">
    <property type="entry name" value="Restrct_endonuc_typeI_TRD"/>
</dbReference>
<gene>
    <name evidence="6" type="ORF">J2Z71_001664</name>
</gene>
<dbReference type="EC" id="3.1.21.3" evidence="6"/>
<evidence type="ECO:0000256" key="2">
    <source>
        <dbReference type="ARBA" id="ARBA00022747"/>
    </source>
</evidence>
<organism evidence="6 7">
    <name type="scientific">Peptoniphilus stercorisuis</name>
    <dbReference type="NCBI Taxonomy" id="1436965"/>
    <lineage>
        <taxon>Bacteria</taxon>
        <taxon>Bacillati</taxon>
        <taxon>Bacillota</taxon>
        <taxon>Tissierellia</taxon>
        <taxon>Tissierellales</taxon>
        <taxon>Peptoniphilaceae</taxon>
        <taxon>Peptoniphilus</taxon>
    </lineage>
</organism>
<dbReference type="Proteomes" id="UP001519306">
    <property type="component" value="Unassembled WGS sequence"/>
</dbReference>
<name>A0ABS4KFS3_9FIRM</name>
<protein>
    <submittedName>
        <fullName evidence="6">Type I restriction enzyme S subunit</fullName>
        <ecNumber evidence="6">3.1.21.3</ecNumber>
    </submittedName>
</protein>
<evidence type="ECO:0000259" key="5">
    <source>
        <dbReference type="Pfam" id="PF01420"/>
    </source>
</evidence>
<comment type="caution">
    <text evidence="6">The sequence shown here is derived from an EMBL/GenBank/DDBJ whole genome shotgun (WGS) entry which is preliminary data.</text>
</comment>
<evidence type="ECO:0000256" key="4">
    <source>
        <dbReference type="ARBA" id="ARBA00038652"/>
    </source>
</evidence>
<keyword evidence="7" id="KW-1185">Reference proteome</keyword>
<keyword evidence="3" id="KW-0238">DNA-binding</keyword>
<dbReference type="PANTHER" id="PTHR43140">
    <property type="entry name" value="TYPE-1 RESTRICTION ENZYME ECOKI SPECIFICITY PROTEIN"/>
    <property type="match status" value="1"/>
</dbReference>
<dbReference type="RefSeq" id="WP_210062045.1">
    <property type="nucleotide sequence ID" value="NZ_JAGGLJ010000021.1"/>
</dbReference>
<evidence type="ECO:0000256" key="1">
    <source>
        <dbReference type="ARBA" id="ARBA00010923"/>
    </source>
</evidence>
<dbReference type="InterPro" id="IPR051212">
    <property type="entry name" value="Type-I_RE_S_subunit"/>
</dbReference>
<dbReference type="GO" id="GO:0009035">
    <property type="term" value="F:type I site-specific deoxyribonuclease activity"/>
    <property type="evidence" value="ECO:0007669"/>
    <property type="project" value="UniProtKB-EC"/>
</dbReference>
<evidence type="ECO:0000256" key="3">
    <source>
        <dbReference type="ARBA" id="ARBA00023125"/>
    </source>
</evidence>
<comment type="subunit">
    <text evidence="4">The methyltransferase is composed of M and S polypeptides.</text>
</comment>
<keyword evidence="6" id="KW-0378">Hydrolase</keyword>
<evidence type="ECO:0000313" key="7">
    <source>
        <dbReference type="Proteomes" id="UP001519306"/>
    </source>
</evidence>